<comment type="caution">
    <text evidence="3">The sequence shown here is derived from an EMBL/GenBank/DDBJ whole genome shotgun (WGS) entry which is preliminary data.</text>
</comment>
<gene>
    <name evidence="3" type="ORF">CTAYLR_001162</name>
</gene>
<name>A0AAD7XNL6_9STRA</name>
<dbReference type="InterPro" id="IPR029058">
    <property type="entry name" value="AB_hydrolase_fold"/>
</dbReference>
<evidence type="ECO:0000259" key="2">
    <source>
        <dbReference type="Pfam" id="PF01757"/>
    </source>
</evidence>
<evidence type="ECO:0000313" key="3">
    <source>
        <dbReference type="EMBL" id="KAJ8614233.1"/>
    </source>
</evidence>
<sequence length="884" mass="97587">MDERIPLLAASSAPGGFLNELRKQYSSMFWRRSSRRHAQHWECLDGVRAMAFLWVVAYHSAYCQNDWRIRFPLKRIAALGWCGVSMFLALSGFLMSYGLDRASNVLSWFGLRFFRIWPSLVACALVSQVLVAWITEKSWRRGCGTHHVVYYWLSILDLTQNWGDPNDGCGTGNLWSVALECQFYLLLPAIAFFRRFSKRLTTAFVAGCAISLVWFRIVAAFDAVDEEFRRKYGSAISATHVFIRPGYVSTSLYYHTPFRAAEFLSGVLAYYAYDEADVLISKLARATCLAGAGAFVLIECALHEALASAAWIENHRVRAAVFVAIPGPCVAITTGALMVCMCSDLDDCPPIRGLRWILSRPFLYPIASLSYTSYLMGSVMLSVACNRHFAFLNNPIFGFSAFALVSLALGLVISVAVERPCIAISRTLLYSTPRRSSMVSPPQNVDLTTRKKGVGTTTTTTTWEWALVVTACVAIVLVMAPRKHAPRRRHRYPHKNYTCTREGAIALYPEPRVPSTVLWVDRPPDDNRAIFVDLCPNRASVAVEAMNNVVLEFEASPSWFGMLQAAQPSTYLADAVSLFPADAMRLGGEWARLFAPDECVRVNCSDILRAGECRTKGGVCAETCRNTDPKVEQVAILEPPQPSRIVVFLHGYGQDGWLQATSFFDGGPQGARLHALVDDMGFVLAAISATTDNLHAPNWMSWDGDDYVVSSAAREYVTRVIDTLLQRYPSVDPKTGVYLVGWAQGADMAISYACHSADKVAGFWAVVPTDVVACDRPAASKLRAFFEIPSGDPIAEEFATTSLTAADAWKAAQNCSEFLLPPTLLDDTTVVSAEGCVPDGWVRYADCGEAGSLAVVSTDSSYHWPVRSETWPARAMNALFDGHF</sequence>
<dbReference type="GO" id="GO:0016020">
    <property type="term" value="C:membrane"/>
    <property type="evidence" value="ECO:0007669"/>
    <property type="project" value="TreeGrafter"/>
</dbReference>
<dbReference type="InterPro" id="IPR002656">
    <property type="entry name" value="Acyl_transf_3_dom"/>
</dbReference>
<keyword evidence="1" id="KW-0472">Membrane</keyword>
<feature type="transmembrane region" description="Helical" evidence="1">
    <location>
        <begin position="362"/>
        <end position="384"/>
    </location>
</feature>
<keyword evidence="1" id="KW-1133">Transmembrane helix</keyword>
<keyword evidence="1" id="KW-0812">Transmembrane</keyword>
<protein>
    <recommendedName>
        <fullName evidence="2">Acyltransferase 3 domain-containing protein</fullName>
    </recommendedName>
</protein>
<evidence type="ECO:0000256" key="1">
    <source>
        <dbReference type="SAM" id="Phobius"/>
    </source>
</evidence>
<feature type="transmembrane region" description="Helical" evidence="1">
    <location>
        <begin position="76"/>
        <end position="96"/>
    </location>
</feature>
<dbReference type="GO" id="GO:0000271">
    <property type="term" value="P:polysaccharide biosynthetic process"/>
    <property type="evidence" value="ECO:0007669"/>
    <property type="project" value="TreeGrafter"/>
</dbReference>
<dbReference type="InterPro" id="IPR050879">
    <property type="entry name" value="Acyltransferase_3"/>
</dbReference>
<feature type="transmembrane region" description="Helical" evidence="1">
    <location>
        <begin position="396"/>
        <end position="417"/>
    </location>
</feature>
<dbReference type="Proteomes" id="UP001230188">
    <property type="component" value="Unassembled WGS sequence"/>
</dbReference>
<evidence type="ECO:0000313" key="4">
    <source>
        <dbReference type="Proteomes" id="UP001230188"/>
    </source>
</evidence>
<dbReference type="PANTHER" id="PTHR23028:SF53">
    <property type="entry name" value="ACYL_TRANSF_3 DOMAIN-CONTAINING PROTEIN"/>
    <property type="match status" value="1"/>
</dbReference>
<feature type="transmembrane region" description="Helical" evidence="1">
    <location>
        <begin position="200"/>
        <end position="221"/>
    </location>
</feature>
<organism evidence="3 4">
    <name type="scientific">Chrysophaeum taylorii</name>
    <dbReference type="NCBI Taxonomy" id="2483200"/>
    <lineage>
        <taxon>Eukaryota</taxon>
        <taxon>Sar</taxon>
        <taxon>Stramenopiles</taxon>
        <taxon>Ochrophyta</taxon>
        <taxon>Pelagophyceae</taxon>
        <taxon>Pelagomonadales</taxon>
        <taxon>Pelagomonadaceae</taxon>
        <taxon>Chrysophaeum</taxon>
    </lineage>
</organism>
<feature type="transmembrane region" description="Helical" evidence="1">
    <location>
        <begin position="116"/>
        <end position="135"/>
    </location>
</feature>
<dbReference type="SUPFAM" id="SSF53474">
    <property type="entry name" value="alpha/beta-Hydrolases"/>
    <property type="match status" value="1"/>
</dbReference>
<reference evidence="3" key="1">
    <citation type="submission" date="2023-01" db="EMBL/GenBank/DDBJ databases">
        <title>Metagenome sequencing of chrysophaentin producing Chrysophaeum taylorii.</title>
        <authorList>
            <person name="Davison J."/>
            <person name="Bewley C."/>
        </authorList>
    </citation>
    <scope>NUCLEOTIDE SEQUENCE</scope>
    <source>
        <strain evidence="3">NIES-1699</strain>
    </source>
</reference>
<accession>A0AAD7XNL6</accession>
<dbReference type="GO" id="GO:0016747">
    <property type="term" value="F:acyltransferase activity, transferring groups other than amino-acyl groups"/>
    <property type="evidence" value="ECO:0007669"/>
    <property type="project" value="InterPro"/>
</dbReference>
<dbReference type="PANTHER" id="PTHR23028">
    <property type="entry name" value="ACETYLTRANSFERASE"/>
    <property type="match status" value="1"/>
</dbReference>
<dbReference type="Gene3D" id="3.40.50.1820">
    <property type="entry name" value="alpha/beta hydrolase"/>
    <property type="match status" value="1"/>
</dbReference>
<feature type="domain" description="Acyltransferase 3" evidence="2">
    <location>
        <begin position="43"/>
        <end position="414"/>
    </location>
</feature>
<dbReference type="EMBL" id="JAQMWT010000009">
    <property type="protein sequence ID" value="KAJ8614233.1"/>
    <property type="molecule type" value="Genomic_DNA"/>
</dbReference>
<keyword evidence="4" id="KW-1185">Reference proteome</keyword>
<proteinExistence type="predicted"/>
<dbReference type="AlphaFoldDB" id="A0AAD7XNL6"/>
<dbReference type="Pfam" id="PF01757">
    <property type="entry name" value="Acyl_transf_3"/>
    <property type="match status" value="1"/>
</dbReference>